<evidence type="ECO:0000313" key="6">
    <source>
        <dbReference type="Proteomes" id="UP000258309"/>
    </source>
</evidence>
<reference evidence="5 6" key="1">
    <citation type="submission" date="2018-05" db="EMBL/GenBank/DDBJ databases">
        <title>Draft genome sequence of Scytalidium lignicola DSM 105466, a ubiquitous saprotrophic fungus.</title>
        <authorList>
            <person name="Buettner E."/>
            <person name="Gebauer A.M."/>
            <person name="Hofrichter M."/>
            <person name="Liers C."/>
            <person name="Kellner H."/>
        </authorList>
    </citation>
    <scope>NUCLEOTIDE SEQUENCE [LARGE SCALE GENOMIC DNA]</scope>
    <source>
        <strain evidence="5 6">DSM 105466</strain>
    </source>
</reference>
<dbReference type="STRING" id="5539.A0A3E2GXK6"/>
<dbReference type="Gene3D" id="3.30.160.60">
    <property type="entry name" value="Classic Zinc Finger"/>
    <property type="match status" value="1"/>
</dbReference>
<dbReference type="Gene3D" id="1.25.40.20">
    <property type="entry name" value="Ankyrin repeat-containing domain"/>
    <property type="match status" value="1"/>
</dbReference>
<dbReference type="GO" id="GO:0008270">
    <property type="term" value="F:zinc ion binding"/>
    <property type="evidence" value="ECO:0007669"/>
    <property type="project" value="UniProtKB-KW"/>
</dbReference>
<dbReference type="Pfam" id="PF26082">
    <property type="entry name" value="zf-C2H2_AcuF"/>
    <property type="match status" value="1"/>
</dbReference>
<feature type="compositionally biased region" description="Basic and acidic residues" evidence="3">
    <location>
        <begin position="634"/>
        <end position="646"/>
    </location>
</feature>
<dbReference type="SUPFAM" id="SSF48403">
    <property type="entry name" value="Ankyrin repeat"/>
    <property type="match status" value="1"/>
</dbReference>
<feature type="compositionally biased region" description="Basic and acidic residues" evidence="3">
    <location>
        <begin position="822"/>
        <end position="833"/>
    </location>
</feature>
<feature type="region of interest" description="Disordered" evidence="3">
    <location>
        <begin position="622"/>
        <end position="721"/>
    </location>
</feature>
<feature type="repeat" description="ANK" evidence="1">
    <location>
        <begin position="503"/>
        <end position="535"/>
    </location>
</feature>
<dbReference type="PANTHER" id="PTHR35391">
    <property type="entry name" value="C2H2-TYPE DOMAIN-CONTAINING PROTEIN-RELATED"/>
    <property type="match status" value="1"/>
</dbReference>
<keyword evidence="2" id="KW-0479">Metal-binding</keyword>
<evidence type="ECO:0000256" key="3">
    <source>
        <dbReference type="SAM" id="MobiDB-lite"/>
    </source>
</evidence>
<feature type="non-terminal residue" evidence="5">
    <location>
        <position position="1"/>
    </location>
</feature>
<dbReference type="InterPro" id="IPR002110">
    <property type="entry name" value="Ankyrin_rpt"/>
</dbReference>
<feature type="region of interest" description="Disordered" evidence="3">
    <location>
        <begin position="822"/>
        <end position="847"/>
    </location>
</feature>
<dbReference type="InterPro" id="IPR013087">
    <property type="entry name" value="Znf_C2H2_type"/>
</dbReference>
<feature type="non-terminal residue" evidence="5">
    <location>
        <position position="847"/>
    </location>
</feature>
<organism evidence="5 6">
    <name type="scientific">Scytalidium lignicola</name>
    <name type="common">Hyphomycete</name>
    <dbReference type="NCBI Taxonomy" id="5539"/>
    <lineage>
        <taxon>Eukaryota</taxon>
        <taxon>Fungi</taxon>
        <taxon>Dikarya</taxon>
        <taxon>Ascomycota</taxon>
        <taxon>Pezizomycotina</taxon>
        <taxon>Leotiomycetes</taxon>
        <taxon>Leotiomycetes incertae sedis</taxon>
        <taxon>Scytalidium</taxon>
    </lineage>
</organism>
<protein>
    <recommendedName>
        <fullName evidence="4">C2H2-type domain-containing protein</fullName>
    </recommendedName>
</protein>
<accession>A0A3E2GXK6</accession>
<keyword evidence="2" id="KW-0862">Zinc</keyword>
<dbReference type="InterPro" id="IPR036770">
    <property type="entry name" value="Ankyrin_rpt-contain_sf"/>
</dbReference>
<evidence type="ECO:0000313" key="5">
    <source>
        <dbReference type="EMBL" id="RFU25884.1"/>
    </source>
</evidence>
<dbReference type="PROSITE" id="PS50297">
    <property type="entry name" value="ANK_REP_REGION"/>
    <property type="match status" value="2"/>
</dbReference>
<evidence type="ECO:0000259" key="4">
    <source>
        <dbReference type="PROSITE" id="PS50157"/>
    </source>
</evidence>
<name>A0A3E2GXK6_SCYLI</name>
<dbReference type="PROSITE" id="PS50088">
    <property type="entry name" value="ANK_REPEAT"/>
    <property type="match status" value="2"/>
</dbReference>
<sequence length="847" mass="94409">MARWVWPRRTGEGSCTSSVVQNTILEHLTGIANSLSRSLLASIEFTSTEVQNLEKLTEEANLIISCERSSDEESDNHLLSDDDADTKTTNKFRKIQHHIGLLMKLLPSLNHLLEYVRQEKDVAKEIRFGFVGSKAAFAYINAVREKFRAADNELTERLGEANWQRHIRIRGKLQGTEQQEIQDEQIPIAKSLFRPISTFQDSGLGISISTPTIAIEPSVASHSSYHTNATEKGSGVLRVPETPKEVHLGVPFTCDICQKTLTKIKNRYQWKIHVFADLEAYICTFPGCEFSLATFPTRDLWAAHEFSTHRTAKVWICSNCSLTFPGPDKLADHLQSEHEPATPEADLQLTLLAAERMRDTECPLCLKNTKGKRRDFVAHVAKHMETTALMALPKDSESDVDSDSITQVTSDEEVEENSTLESKANDNPHYRSDEEYLTTEFSSDPMNPANMAPHKKHLDTSGDTVVDLYGQTPLTLACWNGKLESARQRLAECPEHVNWRNLVGNTPLQVASLQGHVKIVKLLIEAGAVLDTYNDATDTPLLDAVDNGHLEVIRLLLDAGANPRKANVNGEEPLDRVNDDLDHADEIRELIIAAKQRNIDLISGEHAQVRYDDSLTEGQWVNAVDDDDDTPEAAWKERGQRDRLERLGQFPPSAEPSAARSPESAGEPASTPLRKRGRPSGSDSLEYSHAGEYASNNTSTLSTDQSDSTPVSTGIDRMGIDGITNPQVGSFQCTYPGCTAPTFQTQYLLNSHTNIHSTTRPWYCSVKGCRSGEGGSGFVTKFDLMRHALAHDPPGYYVCPFCPDRERIFPRPDNLQRHVEVHHTDKDNDDPQLRDALSIKPKHKKKA</sequence>
<feature type="domain" description="C2H2-type" evidence="4">
    <location>
        <begin position="315"/>
        <end position="343"/>
    </location>
</feature>
<feature type="compositionally biased region" description="Low complexity" evidence="3">
    <location>
        <begin position="695"/>
        <end position="709"/>
    </location>
</feature>
<evidence type="ECO:0000256" key="1">
    <source>
        <dbReference type="PROSITE-ProRule" id="PRU00023"/>
    </source>
</evidence>
<dbReference type="Pfam" id="PF12796">
    <property type="entry name" value="Ank_2"/>
    <property type="match status" value="1"/>
</dbReference>
<gene>
    <name evidence="5" type="ORF">B7463_g10453</name>
</gene>
<dbReference type="SMART" id="SM00248">
    <property type="entry name" value="ANK"/>
    <property type="match status" value="3"/>
</dbReference>
<dbReference type="PROSITE" id="PS00028">
    <property type="entry name" value="ZINC_FINGER_C2H2_1"/>
    <property type="match status" value="1"/>
</dbReference>
<feature type="region of interest" description="Disordered" evidence="3">
    <location>
        <begin position="389"/>
        <end position="431"/>
    </location>
</feature>
<dbReference type="InterPro" id="IPR036236">
    <property type="entry name" value="Znf_C2H2_sf"/>
</dbReference>
<keyword evidence="6" id="KW-1185">Reference proteome</keyword>
<proteinExistence type="predicted"/>
<dbReference type="PRINTS" id="PR01415">
    <property type="entry name" value="ANKYRIN"/>
</dbReference>
<dbReference type="AlphaFoldDB" id="A0A3E2GXK6"/>
<comment type="caution">
    <text evidence="5">The sequence shown here is derived from an EMBL/GenBank/DDBJ whole genome shotgun (WGS) entry which is preliminary data.</text>
</comment>
<keyword evidence="2" id="KW-0863">Zinc-finger</keyword>
<dbReference type="OMA" id="IISCERS"/>
<dbReference type="OrthoDB" id="6077919at2759"/>
<dbReference type="Proteomes" id="UP000258309">
    <property type="component" value="Unassembled WGS sequence"/>
</dbReference>
<dbReference type="PROSITE" id="PS50157">
    <property type="entry name" value="ZINC_FINGER_C2H2_2"/>
    <property type="match status" value="1"/>
</dbReference>
<evidence type="ECO:0000256" key="2">
    <source>
        <dbReference type="PROSITE-ProRule" id="PRU00042"/>
    </source>
</evidence>
<keyword evidence="1" id="KW-0040">ANK repeat</keyword>
<dbReference type="SUPFAM" id="SSF57667">
    <property type="entry name" value="beta-beta-alpha zinc fingers"/>
    <property type="match status" value="1"/>
</dbReference>
<dbReference type="SMART" id="SM00355">
    <property type="entry name" value="ZnF_C2H2"/>
    <property type="match status" value="6"/>
</dbReference>
<dbReference type="EMBL" id="NCSJ02000298">
    <property type="protein sequence ID" value="RFU25884.1"/>
    <property type="molecule type" value="Genomic_DNA"/>
</dbReference>
<dbReference type="InterPro" id="IPR058925">
    <property type="entry name" value="zf-C2H2_AcuF"/>
</dbReference>
<feature type="compositionally biased region" description="Low complexity" evidence="3">
    <location>
        <begin position="651"/>
        <end position="670"/>
    </location>
</feature>
<feature type="repeat" description="ANK" evidence="1">
    <location>
        <begin position="536"/>
        <end position="568"/>
    </location>
</feature>
<dbReference type="PANTHER" id="PTHR35391:SF7">
    <property type="entry name" value="C2H2-TYPE DOMAIN-CONTAINING PROTEIN"/>
    <property type="match status" value="1"/>
</dbReference>